<reference evidence="3" key="1">
    <citation type="journal article" date="2014" name="Int. J. Syst. Evol. Microbiol.">
        <title>Complete genome sequence of Corynebacterium casei LMG S-19264T (=DSM 44701T), isolated from a smear-ripened cheese.</title>
        <authorList>
            <consortium name="US DOE Joint Genome Institute (JGI-PGF)"/>
            <person name="Walter F."/>
            <person name="Albersmeier A."/>
            <person name="Kalinowski J."/>
            <person name="Ruckert C."/>
        </authorList>
    </citation>
    <scope>NUCLEOTIDE SEQUENCE</scope>
    <source>
        <strain evidence="3">KCTC 12870</strain>
    </source>
</reference>
<dbReference type="Proteomes" id="UP000642829">
    <property type="component" value="Unassembled WGS sequence"/>
</dbReference>
<keyword evidence="2" id="KW-0732">Signal</keyword>
<dbReference type="EMBL" id="BMXG01000010">
    <property type="protein sequence ID" value="GHC02201.1"/>
    <property type="molecule type" value="Genomic_DNA"/>
</dbReference>
<organism evidence="3 4">
    <name type="scientific">Cerasicoccus arenae</name>
    <dbReference type="NCBI Taxonomy" id="424488"/>
    <lineage>
        <taxon>Bacteria</taxon>
        <taxon>Pseudomonadati</taxon>
        <taxon>Verrucomicrobiota</taxon>
        <taxon>Opitutia</taxon>
        <taxon>Puniceicoccales</taxon>
        <taxon>Cerasicoccaceae</taxon>
        <taxon>Cerasicoccus</taxon>
    </lineage>
</organism>
<dbReference type="InterPro" id="IPR016866">
    <property type="entry name" value="UCP028069"/>
</dbReference>
<dbReference type="RefSeq" id="WP_189514355.1">
    <property type="nucleotide sequence ID" value="NZ_BMXG01000010.1"/>
</dbReference>
<feature type="chain" id="PRO_5035223106" description="DUF3450 family protein" evidence="2">
    <location>
        <begin position="27"/>
        <end position="253"/>
    </location>
</feature>
<feature type="signal peptide" evidence="2">
    <location>
        <begin position="1"/>
        <end position="26"/>
    </location>
</feature>
<comment type="caution">
    <text evidence="3">The sequence shown here is derived from an EMBL/GenBank/DDBJ whole genome shotgun (WGS) entry which is preliminary data.</text>
</comment>
<evidence type="ECO:0000256" key="1">
    <source>
        <dbReference type="SAM" id="Coils"/>
    </source>
</evidence>
<keyword evidence="4" id="KW-1185">Reference proteome</keyword>
<evidence type="ECO:0000313" key="3">
    <source>
        <dbReference type="EMBL" id="GHC02201.1"/>
    </source>
</evidence>
<accession>A0A8J3GEY4</accession>
<evidence type="ECO:0000256" key="2">
    <source>
        <dbReference type="SAM" id="SignalP"/>
    </source>
</evidence>
<protein>
    <recommendedName>
        <fullName evidence="5">DUF3450 family protein</fullName>
    </recommendedName>
</protein>
<proteinExistence type="predicted"/>
<reference evidence="3" key="2">
    <citation type="submission" date="2020-09" db="EMBL/GenBank/DDBJ databases">
        <authorList>
            <person name="Sun Q."/>
            <person name="Kim S."/>
        </authorList>
    </citation>
    <scope>NUCLEOTIDE SEQUENCE</scope>
    <source>
        <strain evidence="3">KCTC 12870</strain>
    </source>
</reference>
<sequence>MNIRFIALSGLTCCLAWSSLFGQSDAADSKAKLAKWVETRQIISKEANEWAIDKEFLISTRDLLEEQAESLDAKITELKDSSTEADNARRALLLERGELQRADEDLVKQISAMEAQVKELIKLFPEPLTGKLDKLIVRIPDSPEETNLSLGQRLITVLGILGQAEKFNSSAHFFGETRDVGGKKIQVLTLYWGFAFAVYVDAKGTMAGIGEPGPDGWVWVEHNEIASGAKRFMDMYEGNVDVIEFVELPIKIK</sequence>
<evidence type="ECO:0008006" key="5">
    <source>
        <dbReference type="Google" id="ProtNLM"/>
    </source>
</evidence>
<name>A0A8J3GEY4_9BACT</name>
<feature type="coiled-coil region" evidence="1">
    <location>
        <begin position="54"/>
        <end position="81"/>
    </location>
</feature>
<evidence type="ECO:0000313" key="4">
    <source>
        <dbReference type="Proteomes" id="UP000642829"/>
    </source>
</evidence>
<gene>
    <name evidence="3" type="ORF">GCM10007047_18410</name>
</gene>
<dbReference type="Pfam" id="PF11932">
    <property type="entry name" value="DUF3450"/>
    <property type="match status" value="1"/>
</dbReference>
<keyword evidence="1" id="KW-0175">Coiled coil</keyword>
<dbReference type="AlphaFoldDB" id="A0A8J3GEY4"/>